<dbReference type="PROSITE" id="PS50157">
    <property type="entry name" value="ZINC_FINGER_C2H2_2"/>
    <property type="match status" value="4"/>
</dbReference>
<feature type="domain" description="C2H2-type" evidence="9">
    <location>
        <begin position="325"/>
        <end position="352"/>
    </location>
</feature>
<gene>
    <name evidence="10" type="ORF">MJAP1_004255</name>
</gene>
<keyword evidence="3" id="KW-0677">Repeat</keyword>
<dbReference type="Pfam" id="PF00096">
    <property type="entry name" value="zf-C2H2"/>
    <property type="match status" value="4"/>
</dbReference>
<dbReference type="PANTHER" id="PTHR14003">
    <property type="entry name" value="TRANSCRIPTIONAL REPRESSOR PROTEIN YY"/>
    <property type="match status" value="1"/>
</dbReference>
<dbReference type="InterPro" id="IPR036236">
    <property type="entry name" value="Znf_C2H2_sf"/>
</dbReference>
<dbReference type="Gene3D" id="3.30.160.60">
    <property type="entry name" value="Classic Zinc Finger"/>
    <property type="match status" value="4"/>
</dbReference>
<feature type="domain" description="C2H2-type" evidence="9">
    <location>
        <begin position="353"/>
        <end position="382"/>
    </location>
</feature>
<dbReference type="GO" id="GO:0008270">
    <property type="term" value="F:zinc ion binding"/>
    <property type="evidence" value="ECO:0007669"/>
    <property type="project" value="UniProtKB-KW"/>
</dbReference>
<evidence type="ECO:0000313" key="11">
    <source>
        <dbReference type="Proteomes" id="UP001217754"/>
    </source>
</evidence>
<dbReference type="GO" id="GO:0005667">
    <property type="term" value="C:transcription regulator complex"/>
    <property type="evidence" value="ECO:0007669"/>
    <property type="project" value="TreeGrafter"/>
</dbReference>
<dbReference type="GeneID" id="85227906"/>
<feature type="compositionally biased region" description="Polar residues" evidence="8">
    <location>
        <begin position="93"/>
        <end position="104"/>
    </location>
</feature>
<evidence type="ECO:0000259" key="9">
    <source>
        <dbReference type="PROSITE" id="PS50157"/>
    </source>
</evidence>
<dbReference type="SMART" id="SM00355">
    <property type="entry name" value="ZnF_C2H2"/>
    <property type="match status" value="4"/>
</dbReference>
<dbReference type="FunFam" id="3.30.160.60:FF:000744">
    <property type="entry name" value="zinc finger E-box-binding homeobox 1"/>
    <property type="match status" value="1"/>
</dbReference>
<name>A0AAF0FAA0_9BASI</name>
<sequence length="473" mass="51660">MPRNLSGDGAVFDELMHTSRSNSPATEDARRGSNPLVQPAPQRPYGGEFSGSGRYGDAYGTSSKRDSLREGYRYGAPGAWRPQSNLGGRENASWLQENRNSPFASSAVRGGGEGQEEERGYDGAPEGTPRPTLRIPDERRMDTGSAHSSPGPSPYASAAPTPPPGITSFSRAGMRPGERYGEYGSGMYRSSSFTGAQAYSHAQLPYPRGMAYRPPEWQGEGYASDSVAGEGEYRKPKYEEAYGEYADAPPAPYYQGQGYAYGRGHDAAYKYGATRGQPHADMDVSSEEEASDTEKVAATAAPARYTPKQAPAQVTESDSGGPKLHVCDACSKTFSRRSDLARHRRIHTGERPYPCDFPGCGKSFIQRSALTVHSRVHSGERPHQCEFEGCGKSFSDSSSLARHRRTHTGRRPYVCAVPSCGKMFTRRTTLNRHVRSHQLPLKKSAADDMYKDDDENAESDEEDPSDESSEERA</sequence>
<evidence type="ECO:0000256" key="4">
    <source>
        <dbReference type="ARBA" id="ARBA00022771"/>
    </source>
</evidence>
<feature type="domain" description="C2H2-type" evidence="9">
    <location>
        <begin position="413"/>
        <end position="437"/>
    </location>
</feature>
<feature type="compositionally biased region" description="Basic and acidic residues" evidence="8">
    <location>
        <begin position="63"/>
        <end position="72"/>
    </location>
</feature>
<dbReference type="GO" id="GO:0000978">
    <property type="term" value="F:RNA polymerase II cis-regulatory region sequence-specific DNA binding"/>
    <property type="evidence" value="ECO:0007669"/>
    <property type="project" value="TreeGrafter"/>
</dbReference>
<evidence type="ECO:0000256" key="3">
    <source>
        <dbReference type="ARBA" id="ARBA00022737"/>
    </source>
</evidence>
<feature type="region of interest" description="Disordered" evidence="8">
    <location>
        <begin position="206"/>
        <end position="231"/>
    </location>
</feature>
<feature type="region of interest" description="Disordered" evidence="8">
    <location>
        <begin position="1"/>
        <end position="187"/>
    </location>
</feature>
<protein>
    <recommendedName>
        <fullName evidence="9">C2H2-type domain-containing protein</fullName>
    </recommendedName>
</protein>
<dbReference type="FunFam" id="3.30.160.60:FF:000125">
    <property type="entry name" value="Putative zinc finger protein 143"/>
    <property type="match status" value="3"/>
</dbReference>
<feature type="domain" description="C2H2-type" evidence="9">
    <location>
        <begin position="383"/>
        <end position="412"/>
    </location>
</feature>
<dbReference type="PANTHER" id="PTHR14003:SF20">
    <property type="entry name" value="FINGER DOMAIN PROTEIN, PUTATIVE (AFU_ORTHOLOGUE AFUA_4G10380)-RELATED"/>
    <property type="match status" value="1"/>
</dbReference>
<comment type="subcellular location">
    <subcellularLocation>
        <location evidence="1">Nucleus</location>
    </subcellularLocation>
</comment>
<evidence type="ECO:0000256" key="5">
    <source>
        <dbReference type="ARBA" id="ARBA00022833"/>
    </source>
</evidence>
<keyword evidence="11" id="KW-1185">Reference proteome</keyword>
<dbReference type="GO" id="GO:0000785">
    <property type="term" value="C:chromatin"/>
    <property type="evidence" value="ECO:0007669"/>
    <property type="project" value="TreeGrafter"/>
</dbReference>
<dbReference type="GO" id="GO:0031519">
    <property type="term" value="C:PcG protein complex"/>
    <property type="evidence" value="ECO:0007669"/>
    <property type="project" value="TreeGrafter"/>
</dbReference>
<organism evidence="10 11">
    <name type="scientific">Malassezia japonica</name>
    <dbReference type="NCBI Taxonomy" id="223818"/>
    <lineage>
        <taxon>Eukaryota</taxon>
        <taxon>Fungi</taxon>
        <taxon>Dikarya</taxon>
        <taxon>Basidiomycota</taxon>
        <taxon>Ustilaginomycotina</taxon>
        <taxon>Malasseziomycetes</taxon>
        <taxon>Malasseziales</taxon>
        <taxon>Malasseziaceae</taxon>
        <taxon>Malassezia</taxon>
    </lineage>
</organism>
<evidence type="ECO:0000256" key="6">
    <source>
        <dbReference type="ARBA" id="ARBA00023242"/>
    </source>
</evidence>
<proteinExistence type="predicted"/>
<keyword evidence="2" id="KW-0479">Metal-binding</keyword>
<keyword evidence="5" id="KW-0862">Zinc</keyword>
<evidence type="ECO:0000256" key="1">
    <source>
        <dbReference type="ARBA" id="ARBA00004123"/>
    </source>
</evidence>
<dbReference type="InterPro" id="IPR013087">
    <property type="entry name" value="Znf_C2H2_type"/>
</dbReference>
<dbReference type="EMBL" id="CP119966">
    <property type="protein sequence ID" value="WFD41258.1"/>
    <property type="molecule type" value="Genomic_DNA"/>
</dbReference>
<evidence type="ECO:0000313" key="10">
    <source>
        <dbReference type="EMBL" id="WFD41258.1"/>
    </source>
</evidence>
<evidence type="ECO:0000256" key="8">
    <source>
        <dbReference type="SAM" id="MobiDB-lite"/>
    </source>
</evidence>
<dbReference type="GO" id="GO:0000981">
    <property type="term" value="F:DNA-binding transcription factor activity, RNA polymerase II-specific"/>
    <property type="evidence" value="ECO:0007669"/>
    <property type="project" value="UniProtKB-ARBA"/>
</dbReference>
<evidence type="ECO:0000256" key="7">
    <source>
        <dbReference type="PROSITE-ProRule" id="PRU00042"/>
    </source>
</evidence>
<dbReference type="AlphaFoldDB" id="A0AAF0FAA0"/>
<feature type="region of interest" description="Disordered" evidence="8">
    <location>
        <begin position="431"/>
        <end position="473"/>
    </location>
</feature>
<dbReference type="Proteomes" id="UP001217754">
    <property type="component" value="Chromosome 9"/>
</dbReference>
<keyword evidence="6" id="KW-0539">Nucleus</keyword>
<feature type="region of interest" description="Disordered" evidence="8">
    <location>
        <begin position="277"/>
        <end position="298"/>
    </location>
</feature>
<feature type="compositionally biased region" description="Low complexity" evidence="8">
    <location>
        <begin position="144"/>
        <end position="159"/>
    </location>
</feature>
<keyword evidence="4 7" id="KW-0863">Zinc-finger</keyword>
<dbReference type="PROSITE" id="PS00028">
    <property type="entry name" value="ZINC_FINGER_C2H2_1"/>
    <property type="match status" value="4"/>
</dbReference>
<accession>A0AAF0FAA0</accession>
<reference evidence="10" key="1">
    <citation type="submission" date="2023-03" db="EMBL/GenBank/DDBJ databases">
        <title>Mating type loci evolution in Malassezia.</title>
        <authorList>
            <person name="Coelho M.A."/>
        </authorList>
    </citation>
    <scope>NUCLEOTIDE SEQUENCE</scope>
    <source>
        <strain evidence="10">CBS 9431</strain>
    </source>
</reference>
<dbReference type="RefSeq" id="XP_060124155.1">
    <property type="nucleotide sequence ID" value="XM_060268172.1"/>
</dbReference>
<evidence type="ECO:0000256" key="2">
    <source>
        <dbReference type="ARBA" id="ARBA00022723"/>
    </source>
</evidence>
<dbReference type="SUPFAM" id="SSF57667">
    <property type="entry name" value="beta-beta-alpha zinc fingers"/>
    <property type="match status" value="2"/>
</dbReference>
<feature type="compositionally biased region" description="Acidic residues" evidence="8">
    <location>
        <begin position="450"/>
        <end position="473"/>
    </location>
</feature>